<dbReference type="PANTHER" id="PTHR43685">
    <property type="entry name" value="GLYCOSYLTRANSFERASE"/>
    <property type="match status" value="1"/>
</dbReference>
<organism evidence="3 4">
    <name type="scientific">Agromyces archimandritae</name>
    <dbReference type="NCBI Taxonomy" id="2781962"/>
    <lineage>
        <taxon>Bacteria</taxon>
        <taxon>Bacillati</taxon>
        <taxon>Actinomycetota</taxon>
        <taxon>Actinomycetes</taxon>
        <taxon>Micrococcales</taxon>
        <taxon>Microbacteriaceae</taxon>
        <taxon>Agromyces</taxon>
    </lineage>
</organism>
<proteinExistence type="predicted"/>
<dbReference type="AlphaFoldDB" id="A0A975FN64"/>
<feature type="transmembrane region" description="Helical" evidence="2">
    <location>
        <begin position="250"/>
        <end position="271"/>
    </location>
</feature>
<dbReference type="Pfam" id="PF13641">
    <property type="entry name" value="Glyco_tranf_2_3"/>
    <property type="match status" value="1"/>
</dbReference>
<feature type="region of interest" description="Disordered" evidence="1">
    <location>
        <begin position="921"/>
        <end position="1014"/>
    </location>
</feature>
<feature type="transmembrane region" description="Helical" evidence="2">
    <location>
        <begin position="715"/>
        <end position="737"/>
    </location>
</feature>
<name>A0A975FN64_9MICO</name>
<evidence type="ECO:0000313" key="4">
    <source>
        <dbReference type="Proteomes" id="UP000671914"/>
    </source>
</evidence>
<feature type="transmembrane region" description="Helical" evidence="2">
    <location>
        <begin position="283"/>
        <end position="302"/>
    </location>
</feature>
<dbReference type="Proteomes" id="UP000671914">
    <property type="component" value="Chromosome"/>
</dbReference>
<dbReference type="SUPFAM" id="SSF53448">
    <property type="entry name" value="Nucleotide-diphospho-sugar transferases"/>
    <property type="match status" value="1"/>
</dbReference>
<feature type="transmembrane region" description="Helical" evidence="2">
    <location>
        <begin position="556"/>
        <end position="574"/>
    </location>
</feature>
<feature type="transmembrane region" description="Helical" evidence="2">
    <location>
        <begin position="624"/>
        <end position="645"/>
    </location>
</feature>
<sequence>MPRVTAILVVHHGGNRLARTLDAIEAGRRRPDDLVAVLVEPDEAETEAVRASAAGTIVASREPIAFGAAVATGIRGLDRPFEAGELLWLLSHDAAPEPGALEALLAELETSPSVVLAGPKLVDWEHGERIASLGRTVTRFGRTVELVDGELDQSQHDHRTDVLAVAPAGLLVDAALWQELGGLDPALPVVDDALDLSVRARLAGYRVAVAPAARVAFAGDGVADPGTGGKARDVRRRDRQRRRAALHRRLAWAPAWAVAVHWISLLPIAVGRSVWRLLAKTPGSIPGEFAAAVSVMASPVAVSQSRRRIRRTKRAGWKALAPLRADGREMAVRRQAEREATREKARGSRPDIDFLHSGGGWTLLVTGVIAVALFLWMFGKSGIVGGGLMPLSSSLAELWSNAAYGTRAVGTGSVGAADPFAGLLAVFGSITFWAPSFSLLLVWMLAVPVAALGAWLAAARLTERGGIRAAAGIVWAIAPPFLTALGEGRPGAVLAHVLLPWLVFAAAGAARSWTATATASLLFAGVAASAPVLLPAMLVAWVAALCLSGRGAVRLAWLPLPALVLFAPLAVEQFRRGTLLALFADPGPAVPHGESTIWQLAAGFPAGGWGGWTATLELSPFSAIPPSVLVAILLAPFALLAFSAVTAPRMRAGVFALAVALLGFATAVAATRLQVATTGSEAVAVWSGSGLSLGWLGLVIAMVVSLRRLRRTRVLAATVAAGLVVIASLPLAVGLAVDRGQLRPAAVRTLPAFVTAEADSDPGVVTLRMTPQADGGIRAQLERGTGSTLDDQSTLVQTAPAPSDRDAGLAVIAGNLASRSGFDAERAAEDFGVRFILLTIPRADEGITREVVQTAERARAALDANPALVPVGDTDFGQLWRFADAPGGGSADPAAPAGTVALITIAQLLVVGIALLLSIPTGTPADPVERKPRRRRGGGAAPSGPPDTSAEADPGASADAEPSADPDAADGSAGSHASADAEPDASAGSGPDASADDGPPSSAPADEPRGGSRG</sequence>
<gene>
    <name evidence="3" type="ORF">G127AT_03175</name>
</gene>
<feature type="transmembrane region" description="Helical" evidence="2">
    <location>
        <begin position="416"/>
        <end position="434"/>
    </location>
</feature>
<dbReference type="InterPro" id="IPR050834">
    <property type="entry name" value="Glycosyltransf_2"/>
</dbReference>
<evidence type="ECO:0000313" key="3">
    <source>
        <dbReference type="EMBL" id="QTX05245.1"/>
    </source>
</evidence>
<feature type="transmembrane region" description="Helical" evidence="2">
    <location>
        <begin position="354"/>
        <end position="377"/>
    </location>
</feature>
<accession>A0A975FN64</accession>
<feature type="transmembrane region" description="Helical" evidence="2">
    <location>
        <begin position="521"/>
        <end position="544"/>
    </location>
</feature>
<feature type="transmembrane region" description="Helical" evidence="2">
    <location>
        <begin position="465"/>
        <end position="485"/>
    </location>
</feature>
<dbReference type="EMBL" id="CP071696">
    <property type="protein sequence ID" value="QTX05245.1"/>
    <property type="molecule type" value="Genomic_DNA"/>
</dbReference>
<keyword evidence="2" id="KW-0472">Membrane</keyword>
<feature type="transmembrane region" description="Helical" evidence="2">
    <location>
        <begin position="683"/>
        <end position="703"/>
    </location>
</feature>
<feature type="transmembrane region" description="Helical" evidence="2">
    <location>
        <begin position="491"/>
        <end position="509"/>
    </location>
</feature>
<feature type="transmembrane region" description="Helical" evidence="2">
    <location>
        <begin position="652"/>
        <end position="671"/>
    </location>
</feature>
<evidence type="ECO:0000256" key="1">
    <source>
        <dbReference type="SAM" id="MobiDB-lite"/>
    </source>
</evidence>
<keyword evidence="2" id="KW-0812">Transmembrane</keyword>
<keyword evidence="2" id="KW-1133">Transmembrane helix</keyword>
<dbReference type="Gene3D" id="3.90.550.10">
    <property type="entry name" value="Spore Coat Polysaccharide Biosynthesis Protein SpsA, Chain A"/>
    <property type="match status" value="1"/>
</dbReference>
<feature type="compositionally biased region" description="Low complexity" evidence="1">
    <location>
        <begin position="949"/>
        <end position="961"/>
    </location>
</feature>
<dbReference type="PANTHER" id="PTHR43685:SF3">
    <property type="entry name" value="SLR2126 PROTEIN"/>
    <property type="match status" value="1"/>
</dbReference>
<reference evidence="3" key="1">
    <citation type="submission" date="2021-03" db="EMBL/GenBank/DDBJ databases">
        <title>Agromyces archimandritus sp. nov., isolated from the cockroach Archimandrita tessellata.</title>
        <authorList>
            <person name="Guzman J."/>
            <person name="Ortuzar M."/>
            <person name="Poehlein A."/>
            <person name="Daniel R."/>
            <person name="Trujillo M."/>
            <person name="Vilcinskas A."/>
        </authorList>
    </citation>
    <scope>NUCLEOTIDE SEQUENCE</scope>
    <source>
        <strain evidence="3">G127AT</strain>
    </source>
</reference>
<protein>
    <submittedName>
        <fullName evidence="3">Glycosyltransferase</fullName>
    </submittedName>
</protein>
<dbReference type="RefSeq" id="WP_210899697.1">
    <property type="nucleotide sequence ID" value="NZ_CP071696.1"/>
</dbReference>
<dbReference type="KEGG" id="aarc:G127AT_03175"/>
<evidence type="ECO:0000256" key="2">
    <source>
        <dbReference type="SAM" id="Phobius"/>
    </source>
</evidence>
<feature type="transmembrane region" description="Helical" evidence="2">
    <location>
        <begin position="440"/>
        <end position="458"/>
    </location>
</feature>
<dbReference type="InterPro" id="IPR029044">
    <property type="entry name" value="Nucleotide-diphossugar_trans"/>
</dbReference>
<keyword evidence="4" id="KW-1185">Reference proteome</keyword>
<feature type="compositionally biased region" description="Low complexity" evidence="1">
    <location>
        <begin position="969"/>
        <end position="1005"/>
    </location>
</feature>